<dbReference type="AlphaFoldDB" id="A0A6G1I220"/>
<proteinExistence type="predicted"/>
<protein>
    <submittedName>
        <fullName evidence="1">Uncharacterized protein</fullName>
    </submittedName>
</protein>
<accession>A0A6G1I220</accession>
<reference evidence="1" key="1">
    <citation type="journal article" date="2020" name="Stud. Mycol.">
        <title>101 Dothideomycetes genomes: a test case for predicting lifestyles and emergence of pathogens.</title>
        <authorList>
            <person name="Haridas S."/>
            <person name="Albert R."/>
            <person name="Binder M."/>
            <person name="Bloem J."/>
            <person name="Labutti K."/>
            <person name="Salamov A."/>
            <person name="Andreopoulos B."/>
            <person name="Baker S."/>
            <person name="Barry K."/>
            <person name="Bills G."/>
            <person name="Bluhm B."/>
            <person name="Cannon C."/>
            <person name="Castanera R."/>
            <person name="Culley D."/>
            <person name="Daum C."/>
            <person name="Ezra D."/>
            <person name="Gonzalez J."/>
            <person name="Henrissat B."/>
            <person name="Kuo A."/>
            <person name="Liang C."/>
            <person name="Lipzen A."/>
            <person name="Lutzoni F."/>
            <person name="Magnuson J."/>
            <person name="Mondo S."/>
            <person name="Nolan M."/>
            <person name="Ohm R."/>
            <person name="Pangilinan J."/>
            <person name="Park H.-J."/>
            <person name="Ramirez L."/>
            <person name="Alfaro M."/>
            <person name="Sun H."/>
            <person name="Tritt A."/>
            <person name="Yoshinaga Y."/>
            <person name="Zwiers L.-H."/>
            <person name="Turgeon B."/>
            <person name="Goodwin S."/>
            <person name="Spatafora J."/>
            <person name="Crous P."/>
            <person name="Grigoriev I."/>
        </authorList>
    </citation>
    <scope>NUCLEOTIDE SEQUENCE</scope>
    <source>
        <strain evidence="1">CBS 262.69</strain>
    </source>
</reference>
<dbReference type="Proteomes" id="UP000799640">
    <property type="component" value="Unassembled WGS sequence"/>
</dbReference>
<gene>
    <name evidence="1" type="ORF">EJ06DRAFT_528250</name>
</gene>
<dbReference type="EMBL" id="ML996691">
    <property type="protein sequence ID" value="KAF2402117.1"/>
    <property type="molecule type" value="Genomic_DNA"/>
</dbReference>
<name>A0A6G1I220_9PEZI</name>
<evidence type="ECO:0000313" key="1">
    <source>
        <dbReference type="EMBL" id="KAF2402117.1"/>
    </source>
</evidence>
<evidence type="ECO:0000313" key="2">
    <source>
        <dbReference type="Proteomes" id="UP000799640"/>
    </source>
</evidence>
<keyword evidence="2" id="KW-1185">Reference proteome</keyword>
<organism evidence="1 2">
    <name type="scientific">Trichodelitschia bisporula</name>
    <dbReference type="NCBI Taxonomy" id="703511"/>
    <lineage>
        <taxon>Eukaryota</taxon>
        <taxon>Fungi</taxon>
        <taxon>Dikarya</taxon>
        <taxon>Ascomycota</taxon>
        <taxon>Pezizomycotina</taxon>
        <taxon>Dothideomycetes</taxon>
        <taxon>Dothideomycetes incertae sedis</taxon>
        <taxon>Phaeotrichales</taxon>
        <taxon>Phaeotrichaceae</taxon>
        <taxon>Trichodelitschia</taxon>
    </lineage>
</organism>
<sequence>MPSTNDDISSMNVPLRQQNVSTTAYIPTLLQAFLIAREKYRAALEAKTKASTFADEVTENPWEFADRYSATWADLKKAIREGAMIQEQTDPQNAVHLIFDVVDAASAWEQQEAHFDKEMQERGDRACKAMDVAKEKTEEYDAAHAEMVEIKRRLEAACQAAHSMLTEDGRNTALVDRAWLHMSLLSP</sequence>